<evidence type="ECO:0000313" key="1">
    <source>
        <dbReference type="EMBL" id="SJL16320.1"/>
    </source>
</evidence>
<proteinExistence type="predicted"/>
<evidence type="ECO:0000313" key="2">
    <source>
        <dbReference type="Proteomes" id="UP000219338"/>
    </source>
</evidence>
<gene>
    <name evidence="1" type="ORF">ARMOST_19841</name>
</gene>
<organism evidence="1 2">
    <name type="scientific">Armillaria ostoyae</name>
    <name type="common">Armillaria root rot fungus</name>
    <dbReference type="NCBI Taxonomy" id="47428"/>
    <lineage>
        <taxon>Eukaryota</taxon>
        <taxon>Fungi</taxon>
        <taxon>Dikarya</taxon>
        <taxon>Basidiomycota</taxon>
        <taxon>Agaricomycotina</taxon>
        <taxon>Agaricomycetes</taxon>
        <taxon>Agaricomycetidae</taxon>
        <taxon>Agaricales</taxon>
        <taxon>Marasmiineae</taxon>
        <taxon>Physalacriaceae</taxon>
        <taxon>Armillaria</taxon>
    </lineage>
</organism>
<dbReference type="Proteomes" id="UP000219338">
    <property type="component" value="Unassembled WGS sequence"/>
</dbReference>
<protein>
    <recommendedName>
        <fullName evidence="3">Heterokaryon incompatibility domain-containing protein</fullName>
    </recommendedName>
</protein>
<dbReference type="AlphaFoldDB" id="A0A284S5Q4"/>
<accession>A0A284S5Q4</accession>
<reference evidence="2" key="1">
    <citation type="journal article" date="2017" name="Nat. Ecol. Evol.">
        <title>Genome expansion and lineage-specific genetic innovations in the forest pathogenic fungi Armillaria.</title>
        <authorList>
            <person name="Sipos G."/>
            <person name="Prasanna A.N."/>
            <person name="Walter M.C."/>
            <person name="O'Connor E."/>
            <person name="Balint B."/>
            <person name="Krizsan K."/>
            <person name="Kiss B."/>
            <person name="Hess J."/>
            <person name="Varga T."/>
            <person name="Slot J."/>
            <person name="Riley R."/>
            <person name="Boka B."/>
            <person name="Rigling D."/>
            <person name="Barry K."/>
            <person name="Lee J."/>
            <person name="Mihaltcheva S."/>
            <person name="LaButti K."/>
            <person name="Lipzen A."/>
            <person name="Waldron R."/>
            <person name="Moloney N.M."/>
            <person name="Sperisen C."/>
            <person name="Kredics L."/>
            <person name="Vagvoelgyi C."/>
            <person name="Patrignani A."/>
            <person name="Fitzpatrick D."/>
            <person name="Nagy I."/>
            <person name="Doyle S."/>
            <person name="Anderson J.B."/>
            <person name="Grigoriev I.V."/>
            <person name="Gueldener U."/>
            <person name="Muensterkoetter M."/>
            <person name="Nagy L.G."/>
        </authorList>
    </citation>
    <scope>NUCLEOTIDE SEQUENCE [LARGE SCALE GENOMIC DNA]</scope>
    <source>
        <strain evidence="2">C18/9</strain>
    </source>
</reference>
<name>A0A284S5Q4_ARMOS</name>
<dbReference type="OrthoDB" id="5418601at2759"/>
<dbReference type="EMBL" id="FUEG01000034">
    <property type="protein sequence ID" value="SJL16320.1"/>
    <property type="molecule type" value="Genomic_DNA"/>
</dbReference>
<keyword evidence="2" id="KW-1185">Reference proteome</keyword>
<sequence>MEGAQWYLRYHDDITFKSDSRIWLDHYKYKDLPEITLSAPIGTGQMASIPVLNQQSYTGRKPVIPSALADTLCADLGISVLLEKFNTILGTSYTHLTGGVYSALEDSILKNYDFGTVYARLRPFWYDDLTTVVDELSNREVRYQKILQDVLVEDRIISTSVPPRRVWDLYSNRVVPYWVARQWPWGTSHSWMDKEDREDMLTPINGREWPVPIPKDISLDLIRIEMLNLGAEYAWLDVLCLRQEGGPREDLREEEWKVDVPTIGGVYNNRLTGVVFYLSGLGRPLNSKADDLESDRCWFKRAWTLQEMSEDHEVIIGGDTDDKELKAKFESLLWSLKNTGRTYAVLSQMQRRVSTKSVDKVVGLAYLLRSDFMPAYYEKQSEEDAWTALVAATGGWSQAELLFLYPKPGDGNKIWRPSWKQVMTEEFPIRNPLLYRWAYETNVGSYPGEHAYIIESAFVRGLSRADSRGRDRQGEVVVEDDTGTESTFEIFARHQYPIPDGLYMLLGTIGIFEAAEELYCVCWVVGWRLPDQRYKKLSVFEMSDFEKMDDSKEMRDSCGFGPKPQTKFGYRRQQHCRVPVRRGFYNRAPVKLSRMVSRGIAKEASVTFLA</sequence>
<evidence type="ECO:0008006" key="3">
    <source>
        <dbReference type="Google" id="ProtNLM"/>
    </source>
</evidence>